<dbReference type="AlphaFoldDB" id="D7DI92"/>
<keyword evidence="10" id="KW-1185">Reference proteome</keyword>
<organism evidence="9 10">
    <name type="scientific">Methylotenera versatilis (strain 301)</name>
    <dbReference type="NCBI Taxonomy" id="666681"/>
    <lineage>
        <taxon>Bacteria</taxon>
        <taxon>Pseudomonadati</taxon>
        <taxon>Pseudomonadota</taxon>
        <taxon>Betaproteobacteria</taxon>
        <taxon>Nitrosomonadales</taxon>
        <taxon>Methylophilaceae</taxon>
        <taxon>Methylotenera</taxon>
    </lineage>
</organism>
<dbReference type="EMBL" id="CP002056">
    <property type="protein sequence ID" value="ADI29777.1"/>
    <property type="molecule type" value="Genomic_DNA"/>
</dbReference>
<keyword evidence="4" id="KW-0560">Oxidoreductase</keyword>
<proteinExistence type="predicted"/>
<keyword evidence="3" id="KW-0479">Metal-binding</keyword>
<dbReference type="GO" id="GO:0046872">
    <property type="term" value="F:metal ion binding"/>
    <property type="evidence" value="ECO:0007669"/>
    <property type="project" value="UniProtKB-KW"/>
</dbReference>
<dbReference type="KEGG" id="meh:M301_1394"/>
<dbReference type="OrthoDB" id="6955242at2"/>
<evidence type="ECO:0000256" key="2">
    <source>
        <dbReference type="ARBA" id="ARBA00022714"/>
    </source>
</evidence>
<accession>D7DI92</accession>
<dbReference type="eggNOG" id="ENOG502Z8T2">
    <property type="taxonomic scope" value="Bacteria"/>
</dbReference>
<evidence type="ECO:0000256" key="3">
    <source>
        <dbReference type="ARBA" id="ARBA00022723"/>
    </source>
</evidence>
<dbReference type="Pfam" id="PF22290">
    <property type="entry name" value="DmmA-like_N"/>
    <property type="match status" value="1"/>
</dbReference>
<gene>
    <name evidence="9" type="ordered locus">M301_1394</name>
</gene>
<evidence type="ECO:0000313" key="10">
    <source>
        <dbReference type="Proteomes" id="UP000000383"/>
    </source>
</evidence>
<evidence type="ECO:0000313" key="9">
    <source>
        <dbReference type="EMBL" id="ADI29777.1"/>
    </source>
</evidence>
<feature type="domain" description="Dimethylamine monooxygenase subunit DmmA-like N-terminal" evidence="8">
    <location>
        <begin position="5"/>
        <end position="124"/>
    </location>
</feature>
<dbReference type="STRING" id="666681.M301_1394"/>
<keyword evidence="6" id="KW-0411">Iron-sulfur</keyword>
<protein>
    <submittedName>
        <fullName evidence="9">Uncharacterized protein</fullName>
    </submittedName>
</protein>
<keyword evidence="1" id="KW-0285">Flavoprotein</keyword>
<evidence type="ECO:0000256" key="4">
    <source>
        <dbReference type="ARBA" id="ARBA00023002"/>
    </source>
</evidence>
<dbReference type="GO" id="GO:0051537">
    <property type="term" value="F:2 iron, 2 sulfur cluster binding"/>
    <property type="evidence" value="ECO:0007669"/>
    <property type="project" value="UniProtKB-KW"/>
</dbReference>
<keyword evidence="5" id="KW-0408">Iron</keyword>
<dbReference type="NCBIfam" id="NF041259">
    <property type="entry name" value="mono_DmmA_fam"/>
    <property type="match status" value="1"/>
</dbReference>
<evidence type="ECO:0000259" key="7">
    <source>
        <dbReference type="Pfam" id="PF22289"/>
    </source>
</evidence>
<evidence type="ECO:0000256" key="1">
    <source>
        <dbReference type="ARBA" id="ARBA00022630"/>
    </source>
</evidence>
<dbReference type="Pfam" id="PF22289">
    <property type="entry name" value="DmmA-like_C"/>
    <property type="match status" value="1"/>
</dbReference>
<feature type="domain" description="Dimethylamine monooxygenase subunit DmmA-like C-terminal" evidence="7">
    <location>
        <begin position="138"/>
        <end position="179"/>
    </location>
</feature>
<sequence>MERGYWIRSKPVYTSLLWHEKATSHLVVAQGQGGMAVLKLFQLMHPKQAITVLYTPYAEADYSKTLVKVVPEGLHILEAEQEVLAKLESVLQGMCMGMRLYIAGSEDFMWSVAKVANKFGIEDAGMMKELTGTLARPIYCVHCKATTHGVTTNIGECSGCGRMLFVRDHFSRQLGAYMGLMIDAESPGELPEIEEIYP</sequence>
<dbReference type="HOGENOM" id="CLU_117628_0_0_4"/>
<dbReference type="RefSeq" id="WP_013148089.1">
    <property type="nucleotide sequence ID" value="NC_014207.1"/>
</dbReference>
<name>D7DI92_METV0</name>
<evidence type="ECO:0000259" key="8">
    <source>
        <dbReference type="Pfam" id="PF22290"/>
    </source>
</evidence>
<dbReference type="Proteomes" id="UP000000383">
    <property type="component" value="Chromosome"/>
</dbReference>
<reference evidence="9 10" key="2">
    <citation type="journal article" date="2011" name="J. Bacteriol.">
        <title>Genomes of three methylotrophs from a single niche uncover genetic and metabolic divergence of Methylophilaceae.</title>
        <authorList>
            <person name="Lapidus A."/>
            <person name="Clum A."/>
            <person name="Labutti K."/>
            <person name="Kaluzhnaya M.G."/>
            <person name="Lim S."/>
            <person name="Beck D.A."/>
            <person name="Glavina Del Rio T."/>
            <person name="Nolan M."/>
            <person name="Mavromatis K."/>
            <person name="Huntemann M."/>
            <person name="Lucas S."/>
            <person name="Lidstrom M.E."/>
            <person name="Ivanova N."/>
            <person name="Chistoserdova L."/>
        </authorList>
    </citation>
    <scope>NUCLEOTIDE SEQUENCE [LARGE SCALE GENOMIC DNA]</scope>
    <source>
        <strain evidence="9 10">301</strain>
    </source>
</reference>
<evidence type="ECO:0000256" key="6">
    <source>
        <dbReference type="ARBA" id="ARBA00023014"/>
    </source>
</evidence>
<dbReference type="GO" id="GO:0016491">
    <property type="term" value="F:oxidoreductase activity"/>
    <property type="evidence" value="ECO:0007669"/>
    <property type="project" value="UniProtKB-KW"/>
</dbReference>
<reference evidence="10" key="1">
    <citation type="submission" date="2010-05" db="EMBL/GenBank/DDBJ databases">
        <title>Complete sequence of Methylotenera sp. 301.</title>
        <authorList>
            <person name="Lucas S."/>
            <person name="Copeland A."/>
            <person name="Lapidus A."/>
            <person name="Cheng J.-F."/>
            <person name="Bruce D."/>
            <person name="Goodwin L."/>
            <person name="Pitluck S."/>
            <person name="Clum A."/>
            <person name="Land M."/>
            <person name="Hauser L."/>
            <person name="Kyrpides N."/>
            <person name="Ivanova N."/>
            <person name="Chistoservova L."/>
            <person name="Kalyuzhnaya M."/>
            <person name="Woyke T."/>
        </authorList>
    </citation>
    <scope>NUCLEOTIDE SEQUENCE [LARGE SCALE GENOMIC DNA]</scope>
    <source>
        <strain evidence="10">301</strain>
    </source>
</reference>
<keyword evidence="2" id="KW-0001">2Fe-2S</keyword>
<evidence type="ECO:0000256" key="5">
    <source>
        <dbReference type="ARBA" id="ARBA00023004"/>
    </source>
</evidence>
<dbReference type="InterPro" id="IPR054582">
    <property type="entry name" value="DmmA-like_N"/>
</dbReference>
<dbReference type="InterPro" id="IPR048037">
    <property type="entry name" value="DmmA-like_C"/>
</dbReference>